<dbReference type="InterPro" id="IPR000131">
    <property type="entry name" value="ATP_synth_F1_gsu"/>
</dbReference>
<comment type="caution">
    <text evidence="11">The sequence shown here is derived from an EMBL/GenBank/DDBJ whole genome shotgun (WGS) entry which is preliminary data.</text>
</comment>
<dbReference type="PRINTS" id="PR00126">
    <property type="entry name" value="ATPASEGAMMA"/>
</dbReference>
<reference evidence="11 12" key="1">
    <citation type="journal article" date="2016" name="Nat. Commun.">
        <title>Thousands of microbial genomes shed light on interconnected biogeochemical processes in an aquifer system.</title>
        <authorList>
            <person name="Anantharaman K."/>
            <person name="Brown C.T."/>
            <person name="Hug L.A."/>
            <person name="Sharon I."/>
            <person name="Castelle C.J."/>
            <person name="Probst A.J."/>
            <person name="Thomas B.C."/>
            <person name="Singh A."/>
            <person name="Wilkins M.J."/>
            <person name="Karaoz U."/>
            <person name="Brodie E.L."/>
            <person name="Williams K.H."/>
            <person name="Hubbard S.S."/>
            <person name="Banfield J.F."/>
        </authorList>
    </citation>
    <scope>NUCLEOTIDE SEQUENCE [LARGE SCALE GENOMIC DNA]</scope>
</reference>
<keyword evidence="9 10" id="KW-0066">ATP synthesis</keyword>
<evidence type="ECO:0000256" key="4">
    <source>
        <dbReference type="ARBA" id="ARBA00022448"/>
    </source>
</evidence>
<accession>A0A1G1KWY1</accession>
<comment type="subcellular location">
    <subcellularLocation>
        <location evidence="10">Cell membrane</location>
        <topology evidence="10">Peripheral membrane protein</topology>
    </subcellularLocation>
    <subcellularLocation>
        <location evidence="2">Membrane</location>
        <topology evidence="2">Peripheral membrane protein</topology>
    </subcellularLocation>
</comment>
<dbReference type="GO" id="GO:0042777">
    <property type="term" value="P:proton motive force-driven plasma membrane ATP synthesis"/>
    <property type="evidence" value="ECO:0007669"/>
    <property type="project" value="UniProtKB-UniRule"/>
</dbReference>
<sequence>MLSLRQIRRRIKSVENTKKVTHAMEMVSSSKLKRFQKMLGHSSQYVGELKRILSHVAEGLSGADHPILKKTAETKKILAVLIASDTGLCGSYNTNLFEKARKFVGEKKDLASVSFLAIGKHGERIANFLKQPVLKKYEVPRPQFIQDLTHDASAFVQNAFVQNEADEVYFIYTKAESLGSLYPVADRFLPLTEERKTPAVAAKHHEKNPVKYILEPNLKEILETLIPEFINAQIAAYFLNAMVSEQASRMMAMKQATENAKEVIDALTLQRNKARQAQITKEIIEVVSGSRALKGQE</sequence>
<evidence type="ECO:0000313" key="11">
    <source>
        <dbReference type="EMBL" id="OGW97430.1"/>
    </source>
</evidence>
<dbReference type="GO" id="GO:0005886">
    <property type="term" value="C:plasma membrane"/>
    <property type="evidence" value="ECO:0007669"/>
    <property type="project" value="UniProtKB-SubCell"/>
</dbReference>
<evidence type="ECO:0000256" key="10">
    <source>
        <dbReference type="HAMAP-Rule" id="MF_00815"/>
    </source>
</evidence>
<dbReference type="Pfam" id="PF00231">
    <property type="entry name" value="ATP-synt"/>
    <property type="match status" value="1"/>
</dbReference>
<comment type="subunit">
    <text evidence="10">F-type ATPases have 2 components, CF(1) - the catalytic core - and CF(0) - the membrane proton channel. CF(1) has five subunits: alpha(3), beta(3), gamma(1), delta(1), epsilon(1). CF(0) has three main subunits: a, b and c.</text>
</comment>
<dbReference type="SUPFAM" id="SSF52943">
    <property type="entry name" value="ATP synthase (F1-ATPase), gamma subunit"/>
    <property type="match status" value="1"/>
</dbReference>
<dbReference type="GO" id="GO:0005524">
    <property type="term" value="F:ATP binding"/>
    <property type="evidence" value="ECO:0007669"/>
    <property type="project" value="UniProtKB-UniRule"/>
</dbReference>
<dbReference type="NCBIfam" id="TIGR01146">
    <property type="entry name" value="ATPsyn_F1gamma"/>
    <property type="match status" value="1"/>
</dbReference>
<keyword evidence="10" id="KW-1003">Cell membrane</keyword>
<evidence type="ECO:0000256" key="8">
    <source>
        <dbReference type="ARBA" id="ARBA00023196"/>
    </source>
</evidence>
<keyword evidence="6 10" id="KW-0406">Ion transport</keyword>
<dbReference type="GO" id="GO:0046933">
    <property type="term" value="F:proton-transporting ATP synthase activity, rotational mechanism"/>
    <property type="evidence" value="ECO:0007669"/>
    <property type="project" value="UniProtKB-UniRule"/>
</dbReference>
<keyword evidence="8 10" id="KW-0139">CF(1)</keyword>
<keyword evidence="4 10" id="KW-0813">Transport</keyword>
<dbReference type="Gene3D" id="1.10.287.80">
    <property type="entry name" value="ATP synthase, gamma subunit, helix hairpin domain"/>
    <property type="match status" value="1"/>
</dbReference>
<keyword evidence="7 10" id="KW-0472">Membrane</keyword>
<evidence type="ECO:0000256" key="1">
    <source>
        <dbReference type="ARBA" id="ARBA00003456"/>
    </source>
</evidence>
<organism evidence="11 12">
    <name type="scientific">Candidatus Danuiimicrobium aquiferis</name>
    <dbReference type="NCBI Taxonomy" id="1801832"/>
    <lineage>
        <taxon>Bacteria</taxon>
        <taxon>Pseudomonadati</taxon>
        <taxon>Candidatus Omnitrophota</taxon>
        <taxon>Candidatus Danuiimicrobium</taxon>
    </lineage>
</organism>
<evidence type="ECO:0000256" key="3">
    <source>
        <dbReference type="ARBA" id="ARBA00007681"/>
    </source>
</evidence>
<dbReference type="AlphaFoldDB" id="A0A1G1KWY1"/>
<dbReference type="CDD" id="cd12151">
    <property type="entry name" value="F1-ATPase_gamma"/>
    <property type="match status" value="1"/>
</dbReference>
<evidence type="ECO:0000256" key="2">
    <source>
        <dbReference type="ARBA" id="ARBA00004170"/>
    </source>
</evidence>
<dbReference type="InterPro" id="IPR035968">
    <property type="entry name" value="ATP_synth_F1_ATPase_gsu"/>
</dbReference>
<protein>
    <recommendedName>
        <fullName evidence="10">ATP synthase gamma chain</fullName>
    </recommendedName>
    <alternativeName>
        <fullName evidence="10">ATP synthase F1 sector gamma subunit</fullName>
    </alternativeName>
    <alternativeName>
        <fullName evidence="10">F-ATPase gamma subunit</fullName>
    </alternativeName>
</protein>
<name>A0A1G1KWY1_9BACT</name>
<evidence type="ECO:0000313" key="12">
    <source>
        <dbReference type="Proteomes" id="UP000178187"/>
    </source>
</evidence>
<dbReference type="PANTHER" id="PTHR11693">
    <property type="entry name" value="ATP SYNTHASE GAMMA CHAIN"/>
    <property type="match status" value="1"/>
</dbReference>
<dbReference type="PANTHER" id="PTHR11693:SF22">
    <property type="entry name" value="ATP SYNTHASE SUBUNIT GAMMA, MITOCHONDRIAL"/>
    <property type="match status" value="1"/>
</dbReference>
<dbReference type="GO" id="GO:0045259">
    <property type="term" value="C:proton-transporting ATP synthase complex"/>
    <property type="evidence" value="ECO:0007669"/>
    <property type="project" value="UniProtKB-KW"/>
</dbReference>
<dbReference type="Proteomes" id="UP000178187">
    <property type="component" value="Unassembled WGS sequence"/>
</dbReference>
<dbReference type="HAMAP" id="MF_00815">
    <property type="entry name" value="ATP_synth_gamma_bact"/>
    <property type="match status" value="1"/>
</dbReference>
<dbReference type="EMBL" id="MHFR01000042">
    <property type="protein sequence ID" value="OGW97430.1"/>
    <property type="molecule type" value="Genomic_DNA"/>
</dbReference>
<dbReference type="Gene3D" id="3.40.1380.10">
    <property type="match status" value="1"/>
</dbReference>
<evidence type="ECO:0000256" key="6">
    <source>
        <dbReference type="ARBA" id="ARBA00023065"/>
    </source>
</evidence>
<comment type="function">
    <text evidence="1 10">Produces ATP from ADP in the presence of a proton gradient across the membrane. The gamma chain is believed to be important in regulating ATPase activity and the flow of protons through the CF(0) complex.</text>
</comment>
<evidence type="ECO:0000256" key="9">
    <source>
        <dbReference type="ARBA" id="ARBA00023310"/>
    </source>
</evidence>
<proteinExistence type="inferred from homology"/>
<keyword evidence="5 10" id="KW-0375">Hydrogen ion transport</keyword>
<comment type="similarity">
    <text evidence="3 10">Belongs to the ATPase gamma chain family.</text>
</comment>
<evidence type="ECO:0000256" key="7">
    <source>
        <dbReference type="ARBA" id="ARBA00023136"/>
    </source>
</evidence>
<evidence type="ECO:0000256" key="5">
    <source>
        <dbReference type="ARBA" id="ARBA00022781"/>
    </source>
</evidence>
<gene>
    <name evidence="10" type="primary">atpG</name>
    <name evidence="11" type="ORF">A3G33_09570</name>
</gene>